<dbReference type="Gene3D" id="1.20.144.10">
    <property type="entry name" value="Phosphatidic acid phosphatase type 2/haloperoxidase"/>
    <property type="match status" value="1"/>
</dbReference>
<evidence type="ECO:0000256" key="5">
    <source>
        <dbReference type="ARBA" id="ARBA00022989"/>
    </source>
</evidence>
<dbReference type="CDD" id="cd03388">
    <property type="entry name" value="PAP2_SPPase1"/>
    <property type="match status" value="1"/>
</dbReference>
<dbReference type="SUPFAM" id="SSF48317">
    <property type="entry name" value="Acid phosphatase/Vanadium-dependent haloperoxidase"/>
    <property type="match status" value="1"/>
</dbReference>
<accession>A0A1B6D3K7</accession>
<keyword evidence="4" id="KW-0256">Endoplasmic reticulum</keyword>
<evidence type="ECO:0000259" key="9">
    <source>
        <dbReference type="SMART" id="SM00014"/>
    </source>
</evidence>
<dbReference type="PANTHER" id="PTHR14969">
    <property type="entry name" value="SPHINGOSINE-1-PHOSPHATE PHOSPHOHYDROLASE"/>
    <property type="match status" value="1"/>
</dbReference>
<evidence type="ECO:0000256" key="4">
    <source>
        <dbReference type="ARBA" id="ARBA00022824"/>
    </source>
</evidence>
<reference evidence="10" key="1">
    <citation type="submission" date="2015-12" db="EMBL/GenBank/DDBJ databases">
        <title>De novo transcriptome assembly of four potential Pierce s Disease insect vectors from Arizona vineyards.</title>
        <authorList>
            <person name="Tassone E.E."/>
        </authorList>
    </citation>
    <scope>NUCLEOTIDE SEQUENCE</scope>
</reference>
<feature type="transmembrane region" description="Helical" evidence="8">
    <location>
        <begin position="277"/>
        <end position="294"/>
    </location>
</feature>
<dbReference type="EMBL" id="GEDC01017062">
    <property type="protein sequence ID" value="JAS20236.1"/>
    <property type="molecule type" value="Transcribed_RNA"/>
</dbReference>
<dbReference type="InterPro" id="IPR036938">
    <property type="entry name" value="PAP2/HPO_sf"/>
</dbReference>
<feature type="transmembrane region" description="Helical" evidence="8">
    <location>
        <begin position="214"/>
        <end position="235"/>
    </location>
</feature>
<keyword evidence="3" id="KW-0378">Hydrolase</keyword>
<feature type="domain" description="Phosphatidic acid phosphatase type 2/haloperoxidase" evidence="9">
    <location>
        <begin position="118"/>
        <end position="232"/>
    </location>
</feature>
<comment type="similarity">
    <text evidence="7">Belongs to the type 2 lipid phosphate phosphatase family.</text>
</comment>
<feature type="transmembrane region" description="Helical" evidence="8">
    <location>
        <begin position="187"/>
        <end position="207"/>
    </location>
</feature>
<feature type="transmembrane region" description="Helical" evidence="8">
    <location>
        <begin position="379"/>
        <end position="397"/>
    </location>
</feature>
<dbReference type="InterPro" id="IPR000326">
    <property type="entry name" value="PAP2/HPO"/>
</dbReference>
<keyword evidence="5 8" id="KW-1133">Transmembrane helix</keyword>
<organism evidence="10">
    <name type="scientific">Clastoptera arizonana</name>
    <name type="common">Arizona spittle bug</name>
    <dbReference type="NCBI Taxonomy" id="38151"/>
    <lineage>
        <taxon>Eukaryota</taxon>
        <taxon>Metazoa</taxon>
        <taxon>Ecdysozoa</taxon>
        <taxon>Arthropoda</taxon>
        <taxon>Hexapoda</taxon>
        <taxon>Insecta</taxon>
        <taxon>Pterygota</taxon>
        <taxon>Neoptera</taxon>
        <taxon>Paraneoptera</taxon>
        <taxon>Hemiptera</taxon>
        <taxon>Auchenorrhyncha</taxon>
        <taxon>Cercopoidea</taxon>
        <taxon>Clastopteridae</taxon>
        <taxon>Clastoptera</taxon>
    </lineage>
</organism>
<dbReference type="PANTHER" id="PTHR14969:SF28">
    <property type="entry name" value="DIHYDROSPHINGOSINE 1-PHOSPHATE PHOSPHATASE LCB3-RELATED"/>
    <property type="match status" value="1"/>
</dbReference>
<feature type="transmembrane region" description="Helical" evidence="8">
    <location>
        <begin position="314"/>
        <end position="338"/>
    </location>
</feature>
<evidence type="ECO:0000256" key="6">
    <source>
        <dbReference type="ARBA" id="ARBA00023136"/>
    </source>
</evidence>
<keyword evidence="2 8" id="KW-0812">Transmembrane</keyword>
<evidence type="ECO:0000313" key="10">
    <source>
        <dbReference type="EMBL" id="JAS20236.1"/>
    </source>
</evidence>
<feature type="transmembrane region" description="Helical" evidence="8">
    <location>
        <begin position="84"/>
        <end position="109"/>
    </location>
</feature>
<keyword evidence="6 8" id="KW-0472">Membrane</keyword>
<proteinExistence type="inferred from homology"/>
<name>A0A1B6D3K7_9HEMI</name>
<feature type="transmembrane region" description="Helical" evidence="8">
    <location>
        <begin position="247"/>
        <end position="265"/>
    </location>
</feature>
<sequence length="411" mass="46786">MWHIIEYLQNPYLVANFQNYFGVHSYKDDKPLKLLREKQWDNGVENSHKALNGRSLAKGEQFLDRRFSSESESEAKNYIIKNWLWYYLFVFGTLLGDEVFYASFIPFWFWNIDGAVGRRVVMVWAITMYIGQGIKDLVCWPRPPCPPVFRLQKKWSLEYGMPSTHAMVGVSIPFSVILYTMNRYQYPVGWGLAIAITWCTLISLSRIYLGMHSILDIVAGLILALVLMIIIVPIVDILDLTLLTSRWSPIILIVISITMIALHPCGIHWTPTRGDSTVILSVCVGIYIGAWINYQLGYMSFVSYPPPYTIIWPSYGMIGLGLLRTVIGLIGIIATLAVCKSASYATLSALLQVHSDELQNSCTSQNSKARTIVELGYKYVTYLLLGINIVYLLPNVFKLLSIQRPTFYTEI</sequence>
<comment type="subcellular location">
    <subcellularLocation>
        <location evidence="1">Endoplasmic reticulum membrane</location>
        <topology evidence="1">Multi-pass membrane protein</topology>
    </subcellularLocation>
</comment>
<protein>
    <recommendedName>
        <fullName evidence="9">Phosphatidic acid phosphatase type 2/haloperoxidase domain-containing protein</fullName>
    </recommendedName>
</protein>
<dbReference type="GO" id="GO:0005789">
    <property type="term" value="C:endoplasmic reticulum membrane"/>
    <property type="evidence" value="ECO:0007669"/>
    <property type="project" value="UniProtKB-SubCell"/>
</dbReference>
<evidence type="ECO:0000256" key="1">
    <source>
        <dbReference type="ARBA" id="ARBA00004477"/>
    </source>
</evidence>
<evidence type="ECO:0000256" key="3">
    <source>
        <dbReference type="ARBA" id="ARBA00022801"/>
    </source>
</evidence>
<dbReference type="AlphaFoldDB" id="A0A1B6D3K7"/>
<dbReference type="GO" id="GO:0042392">
    <property type="term" value="F:sphingosine-1-phosphate phosphatase activity"/>
    <property type="evidence" value="ECO:0007669"/>
    <property type="project" value="TreeGrafter"/>
</dbReference>
<evidence type="ECO:0000256" key="7">
    <source>
        <dbReference type="ARBA" id="ARBA00038324"/>
    </source>
</evidence>
<dbReference type="SMART" id="SM00014">
    <property type="entry name" value="acidPPc"/>
    <property type="match status" value="1"/>
</dbReference>
<gene>
    <name evidence="10" type="ORF">g.16990</name>
</gene>
<dbReference type="GO" id="GO:0006670">
    <property type="term" value="P:sphingosine metabolic process"/>
    <property type="evidence" value="ECO:0007669"/>
    <property type="project" value="TreeGrafter"/>
</dbReference>
<dbReference type="Pfam" id="PF01569">
    <property type="entry name" value="PAP2"/>
    <property type="match status" value="1"/>
</dbReference>
<evidence type="ECO:0000256" key="8">
    <source>
        <dbReference type="SAM" id="Phobius"/>
    </source>
</evidence>
<evidence type="ECO:0000256" key="2">
    <source>
        <dbReference type="ARBA" id="ARBA00022692"/>
    </source>
</evidence>